<keyword evidence="4" id="KW-1185">Reference proteome</keyword>
<evidence type="ECO:0000256" key="1">
    <source>
        <dbReference type="ARBA" id="ARBA00006420"/>
    </source>
</evidence>
<feature type="domain" description="Scaffold protein Nfu/NifU N-terminal" evidence="2">
    <location>
        <begin position="3"/>
        <end position="89"/>
    </location>
</feature>
<dbReference type="InterPro" id="IPR036498">
    <property type="entry name" value="Nfu/NifU_N_sf"/>
</dbReference>
<dbReference type="GO" id="GO:0016226">
    <property type="term" value="P:iron-sulfur cluster assembly"/>
    <property type="evidence" value="ECO:0007669"/>
    <property type="project" value="InterPro"/>
</dbReference>
<dbReference type="EMBL" id="CP054719">
    <property type="protein sequence ID" value="QOL19742.1"/>
    <property type="molecule type" value="Genomic_DNA"/>
</dbReference>
<dbReference type="GO" id="GO:0051536">
    <property type="term" value="F:iron-sulfur cluster binding"/>
    <property type="evidence" value="ECO:0007669"/>
    <property type="project" value="InterPro"/>
</dbReference>
<dbReference type="InterPro" id="IPR014824">
    <property type="entry name" value="Nfu/NifU_N"/>
</dbReference>
<dbReference type="Gene3D" id="3.30.1370.70">
    <property type="entry name" value="Scaffold protein Nfu/NifU, N-terminal domain"/>
    <property type="match status" value="1"/>
</dbReference>
<gene>
    <name evidence="3" type="primary">nfuA</name>
    <name evidence="3" type="ORF">CPBP_00509</name>
</gene>
<dbReference type="AlphaFoldDB" id="A0A7L9RT55"/>
<dbReference type="Pfam" id="PF01106">
    <property type="entry name" value="NifU"/>
    <property type="match status" value="1"/>
</dbReference>
<dbReference type="KEGG" id="pbal:CPBP_00509"/>
<dbReference type="InterPro" id="IPR034904">
    <property type="entry name" value="FSCA_dom_sf"/>
</dbReference>
<dbReference type="Proteomes" id="UP000594001">
    <property type="component" value="Chromosome"/>
</dbReference>
<name>A0A7L9RT55_9PROT</name>
<dbReference type="SUPFAM" id="SSF117916">
    <property type="entry name" value="Fe-S cluster assembly (FSCA) domain-like"/>
    <property type="match status" value="1"/>
</dbReference>
<dbReference type="Pfam" id="PF08712">
    <property type="entry name" value="Nfu_N"/>
    <property type="match status" value="1"/>
</dbReference>
<evidence type="ECO:0000313" key="3">
    <source>
        <dbReference type="EMBL" id="QOL19742.1"/>
    </source>
</evidence>
<dbReference type="PIRSF" id="PIRSF036773">
    <property type="entry name" value="HIRIP5"/>
    <property type="match status" value="1"/>
</dbReference>
<dbReference type="SUPFAM" id="SSF110836">
    <property type="entry name" value="Hypothetical protein SAV1430"/>
    <property type="match status" value="1"/>
</dbReference>
<accession>A0A7L9RT55</accession>
<protein>
    <submittedName>
        <fullName evidence="3">Fe/S biogenesis protein NfuA</fullName>
    </submittedName>
</protein>
<reference evidence="3 4" key="1">
    <citation type="submission" date="2020-06" db="EMBL/GenBank/DDBJ databases">
        <title>The endosymbiont of the kinetoplastid Bodo saltans is a Paracaedibacter-like alpha-proteobacterium possessing a putative toxin-antitoxin system.</title>
        <authorList>
            <person name="Midha S."/>
            <person name="Rigden D.J."/>
            <person name="Siozios S."/>
            <person name="Hurst G.D.D."/>
            <person name="Jackson A.P."/>
        </authorList>
    </citation>
    <scope>NUCLEOTIDE SEQUENCE [LARGE SCALE GENOMIC DNA]</scope>
    <source>
        <strain evidence="3">Lake Konstanz</strain>
    </source>
</reference>
<organism evidence="3 4">
    <name type="scientific">Candidatus Bodocaedibacter vickermanii</name>
    <dbReference type="NCBI Taxonomy" id="2741701"/>
    <lineage>
        <taxon>Bacteria</taxon>
        <taxon>Pseudomonadati</taxon>
        <taxon>Pseudomonadota</taxon>
        <taxon>Alphaproteobacteria</taxon>
        <taxon>Holosporales</taxon>
        <taxon>Candidatus Paracaedibacteraceae</taxon>
        <taxon>Candidatus Bodocaedibacter</taxon>
    </lineage>
</organism>
<dbReference type="PANTHER" id="PTHR11178:SF1">
    <property type="entry name" value="NFU1 IRON-SULFUR CLUSTER SCAFFOLD HOMOLOG, MITOCHONDRIAL"/>
    <property type="match status" value="1"/>
</dbReference>
<dbReference type="SMART" id="SM00932">
    <property type="entry name" value="Nfu_N"/>
    <property type="match status" value="1"/>
</dbReference>
<evidence type="ECO:0000313" key="4">
    <source>
        <dbReference type="Proteomes" id="UP000594001"/>
    </source>
</evidence>
<comment type="similarity">
    <text evidence="1">Belongs to the NifU family.</text>
</comment>
<dbReference type="FunFam" id="3.30.300.130:FF:000001">
    <property type="entry name" value="NFU1 iron-sulfur cluster scaffold"/>
    <property type="match status" value="1"/>
</dbReference>
<sequence>MFIQTEETPNPNTLKFLPGKLVMGAGTIDFRTKEAAKRSPLASKLFDINGVSGVFLGSNFISISKETSIEWSTLIPYIIEGVTIHFSSQTPILNGLLDTKTSPSPFETLDPLSKQIVEILETRVRPAVAQDGGDITFEKFIDGVVYLQMKGACSGCPSSAVTLKNGIENMLRHYVPEVKEVRAITI</sequence>
<dbReference type="InterPro" id="IPR001075">
    <property type="entry name" value="NIF_FeS_clus_asmbl_NifU_C"/>
</dbReference>
<dbReference type="RefSeq" id="WP_350332485.1">
    <property type="nucleotide sequence ID" value="NZ_CP054719.1"/>
</dbReference>
<dbReference type="Gene3D" id="3.30.300.130">
    <property type="entry name" value="Fe-S cluster assembly (FSCA)"/>
    <property type="match status" value="1"/>
</dbReference>
<dbReference type="GO" id="GO:0005506">
    <property type="term" value="F:iron ion binding"/>
    <property type="evidence" value="ECO:0007669"/>
    <property type="project" value="InterPro"/>
</dbReference>
<evidence type="ECO:0000259" key="2">
    <source>
        <dbReference type="SMART" id="SM00932"/>
    </source>
</evidence>
<proteinExistence type="inferred from homology"/>
<dbReference type="PANTHER" id="PTHR11178">
    <property type="entry name" value="IRON-SULFUR CLUSTER SCAFFOLD PROTEIN NFU-RELATED"/>
    <property type="match status" value="1"/>
</dbReference>
<dbReference type="InterPro" id="IPR035433">
    <property type="entry name" value="NFU1-like"/>
</dbReference>